<feature type="binding site" evidence="7 9">
    <location>
        <position position="160"/>
    </location>
    <ligand>
        <name>substrate</name>
    </ligand>
</feature>
<evidence type="ECO:0000256" key="9">
    <source>
        <dbReference type="PIRSR" id="PIRSR600821-52"/>
    </source>
</evidence>
<dbReference type="PANTHER" id="PTHR30511:SF0">
    <property type="entry name" value="ALANINE RACEMASE, CATABOLIC-RELATED"/>
    <property type="match status" value="1"/>
</dbReference>
<dbReference type="InterPro" id="IPR000821">
    <property type="entry name" value="Ala_racemase"/>
</dbReference>
<protein>
    <recommendedName>
        <fullName evidence="6 7">Alanine racemase</fullName>
        <ecNumber evidence="3 7">5.1.1.1</ecNumber>
    </recommendedName>
</protein>
<comment type="pathway">
    <text evidence="7">Amino-acid biosynthesis; D-alanine biosynthesis; D-alanine from L-alanine: step 1/1.</text>
</comment>
<keyword evidence="5 7" id="KW-0413">Isomerase</keyword>
<evidence type="ECO:0000256" key="4">
    <source>
        <dbReference type="ARBA" id="ARBA00022898"/>
    </source>
</evidence>
<dbReference type="PROSITE" id="PS00395">
    <property type="entry name" value="ALANINE_RACEMASE"/>
    <property type="match status" value="1"/>
</dbReference>
<evidence type="ECO:0000256" key="1">
    <source>
        <dbReference type="ARBA" id="ARBA00000316"/>
    </source>
</evidence>
<feature type="domain" description="Alanine racemase C-terminal" evidence="10">
    <location>
        <begin position="271"/>
        <end position="398"/>
    </location>
</feature>
<dbReference type="PRINTS" id="PR00992">
    <property type="entry name" value="ALARACEMASE"/>
</dbReference>
<evidence type="ECO:0000256" key="7">
    <source>
        <dbReference type="HAMAP-Rule" id="MF_01201"/>
    </source>
</evidence>
<dbReference type="FunFam" id="2.40.37.10:FF:000015">
    <property type="entry name" value="Alanine racemase"/>
    <property type="match status" value="1"/>
</dbReference>
<evidence type="ECO:0000256" key="3">
    <source>
        <dbReference type="ARBA" id="ARBA00013089"/>
    </source>
</evidence>
<accession>A0A8J3VZ47</accession>
<comment type="similarity">
    <text evidence="7">Belongs to the alanine racemase family.</text>
</comment>
<comment type="function">
    <text evidence="7">Catalyzes the interconversion of L-alanine and D-alanine. May also act on other amino acids.</text>
</comment>
<dbReference type="Gene3D" id="3.20.20.10">
    <property type="entry name" value="Alanine racemase"/>
    <property type="match status" value="1"/>
</dbReference>
<dbReference type="UniPathway" id="UPA00042">
    <property type="reaction ID" value="UER00497"/>
</dbReference>
<dbReference type="Pfam" id="PF00842">
    <property type="entry name" value="Ala_racemase_C"/>
    <property type="match status" value="1"/>
</dbReference>
<feature type="active site" description="Proton acceptor; specific for D-alanine" evidence="7">
    <location>
        <position position="62"/>
    </location>
</feature>
<dbReference type="EC" id="5.1.1.1" evidence="3 7"/>
<dbReference type="CDD" id="cd00430">
    <property type="entry name" value="PLPDE_III_AR"/>
    <property type="match status" value="1"/>
</dbReference>
<organism evidence="11 12">
    <name type="scientific">Sphaerimonospora thailandensis</name>
    <dbReference type="NCBI Taxonomy" id="795644"/>
    <lineage>
        <taxon>Bacteria</taxon>
        <taxon>Bacillati</taxon>
        <taxon>Actinomycetota</taxon>
        <taxon>Actinomycetes</taxon>
        <taxon>Streptosporangiales</taxon>
        <taxon>Streptosporangiaceae</taxon>
        <taxon>Sphaerimonospora</taxon>
    </lineage>
</organism>
<dbReference type="Pfam" id="PF01168">
    <property type="entry name" value="Ala_racemase_N"/>
    <property type="match status" value="1"/>
</dbReference>
<dbReference type="SUPFAM" id="SSF51419">
    <property type="entry name" value="PLP-binding barrel"/>
    <property type="match status" value="1"/>
</dbReference>
<dbReference type="GO" id="GO:0030170">
    <property type="term" value="F:pyridoxal phosphate binding"/>
    <property type="evidence" value="ECO:0007669"/>
    <property type="project" value="UniProtKB-UniRule"/>
</dbReference>
<evidence type="ECO:0000256" key="8">
    <source>
        <dbReference type="PIRSR" id="PIRSR600821-50"/>
    </source>
</evidence>
<dbReference type="SUPFAM" id="SSF50621">
    <property type="entry name" value="Alanine racemase C-terminal domain-like"/>
    <property type="match status" value="1"/>
</dbReference>
<dbReference type="InterPro" id="IPR001608">
    <property type="entry name" value="Ala_racemase_N"/>
</dbReference>
<dbReference type="FunFam" id="3.20.20.10:FF:000002">
    <property type="entry name" value="Alanine racemase"/>
    <property type="match status" value="1"/>
</dbReference>
<dbReference type="NCBIfam" id="TIGR00492">
    <property type="entry name" value="alr"/>
    <property type="match status" value="1"/>
</dbReference>
<dbReference type="Proteomes" id="UP000610966">
    <property type="component" value="Unassembled WGS sequence"/>
</dbReference>
<sequence>MPVAASIASRSVGPTCHTGKVNSATTRLVTPAEARVDLGAVRHNIGVLAGHAEGAEMMAIVKSDGYGHGAAAIAGACLEAGASRLGTALLSEALTLREAGVTAPILAWLITPGEPLDKAALREIELSAAAPWAIDEIAAAARRTGRPVRVHLKVDTGMSRGGASATDWPSLVKQALAVQAEGAIEIAGIWSHLACADTPEHPANKLQLVAFDEALAVADELGVSSGVIRHIANSAATVTFPQARYDMVRPGLATYGLSPVPERGDFGLRPAMTLVARLANVKRVPAGSGISYGHLYVTDRETTLGLVPLGYADGIMRSGTNRVEVLAAGKRRRVAGRVCMDQFVIDLGDDSADAGDEVILFGPGDRGEPKCQDWADSLGTITYEIVTRIGSRVPRVHSAGVDSVGR</sequence>
<dbReference type="SMART" id="SM01005">
    <property type="entry name" value="Ala_racemase_C"/>
    <property type="match status" value="1"/>
</dbReference>
<dbReference type="InterPro" id="IPR020622">
    <property type="entry name" value="Ala_racemase_pyridoxalP-BS"/>
</dbReference>
<dbReference type="EMBL" id="BOOG01000016">
    <property type="protein sequence ID" value="GIH69695.1"/>
    <property type="molecule type" value="Genomic_DNA"/>
</dbReference>
<gene>
    <name evidence="11" type="primary">alr</name>
    <name evidence="11" type="ORF">Mth01_19480</name>
</gene>
<evidence type="ECO:0000313" key="11">
    <source>
        <dbReference type="EMBL" id="GIH69695.1"/>
    </source>
</evidence>
<evidence type="ECO:0000256" key="5">
    <source>
        <dbReference type="ARBA" id="ARBA00023235"/>
    </source>
</evidence>
<evidence type="ECO:0000256" key="6">
    <source>
        <dbReference type="ARBA" id="ARBA00072221"/>
    </source>
</evidence>
<dbReference type="GO" id="GO:0005829">
    <property type="term" value="C:cytosol"/>
    <property type="evidence" value="ECO:0007669"/>
    <property type="project" value="TreeGrafter"/>
</dbReference>
<dbReference type="GO" id="GO:0030632">
    <property type="term" value="P:D-alanine biosynthetic process"/>
    <property type="evidence" value="ECO:0007669"/>
    <property type="project" value="UniProtKB-UniRule"/>
</dbReference>
<dbReference type="InterPro" id="IPR011079">
    <property type="entry name" value="Ala_racemase_C"/>
</dbReference>
<dbReference type="PANTHER" id="PTHR30511">
    <property type="entry name" value="ALANINE RACEMASE"/>
    <property type="match status" value="1"/>
</dbReference>
<comment type="cofactor">
    <cofactor evidence="2 7 8">
        <name>pyridoxal 5'-phosphate</name>
        <dbReference type="ChEBI" id="CHEBI:597326"/>
    </cofactor>
</comment>
<dbReference type="HAMAP" id="MF_01201">
    <property type="entry name" value="Ala_racemase"/>
    <property type="match status" value="1"/>
</dbReference>
<dbReference type="InterPro" id="IPR029066">
    <property type="entry name" value="PLP-binding_barrel"/>
</dbReference>
<feature type="modified residue" description="N6-(pyridoxal phosphate)lysine" evidence="7 8">
    <location>
        <position position="62"/>
    </location>
</feature>
<keyword evidence="12" id="KW-1185">Reference proteome</keyword>
<proteinExistence type="inferred from homology"/>
<evidence type="ECO:0000259" key="10">
    <source>
        <dbReference type="SMART" id="SM01005"/>
    </source>
</evidence>
<evidence type="ECO:0000256" key="2">
    <source>
        <dbReference type="ARBA" id="ARBA00001933"/>
    </source>
</evidence>
<comment type="caution">
    <text evidence="11">The sequence shown here is derived from an EMBL/GenBank/DDBJ whole genome shotgun (WGS) entry which is preliminary data.</text>
</comment>
<feature type="active site" description="Proton acceptor; specific for L-alanine" evidence="7">
    <location>
        <position position="292"/>
    </location>
</feature>
<reference evidence="11" key="1">
    <citation type="submission" date="2021-01" db="EMBL/GenBank/DDBJ databases">
        <title>Whole genome shotgun sequence of Sphaerimonospora thailandensis NBRC 107569.</title>
        <authorList>
            <person name="Komaki H."/>
            <person name="Tamura T."/>
        </authorList>
    </citation>
    <scope>NUCLEOTIDE SEQUENCE</scope>
    <source>
        <strain evidence="11">NBRC 107569</strain>
    </source>
</reference>
<name>A0A8J3VZ47_9ACTN</name>
<dbReference type="AlphaFoldDB" id="A0A8J3VZ47"/>
<dbReference type="GO" id="GO:0008784">
    <property type="term" value="F:alanine racemase activity"/>
    <property type="evidence" value="ECO:0007669"/>
    <property type="project" value="UniProtKB-UniRule"/>
</dbReference>
<dbReference type="Gene3D" id="2.40.37.10">
    <property type="entry name" value="Lyase, Ornithine Decarboxylase, Chain A, domain 1"/>
    <property type="match status" value="1"/>
</dbReference>
<comment type="catalytic activity">
    <reaction evidence="1 7">
        <text>L-alanine = D-alanine</text>
        <dbReference type="Rhea" id="RHEA:20249"/>
        <dbReference type="ChEBI" id="CHEBI:57416"/>
        <dbReference type="ChEBI" id="CHEBI:57972"/>
        <dbReference type="EC" id="5.1.1.1"/>
    </reaction>
</comment>
<dbReference type="GO" id="GO:0009252">
    <property type="term" value="P:peptidoglycan biosynthetic process"/>
    <property type="evidence" value="ECO:0007669"/>
    <property type="project" value="TreeGrafter"/>
</dbReference>
<feature type="binding site" evidence="7 9">
    <location>
        <position position="340"/>
    </location>
    <ligand>
        <name>substrate</name>
    </ligand>
</feature>
<dbReference type="InterPro" id="IPR009006">
    <property type="entry name" value="Ala_racemase/Decarboxylase_C"/>
</dbReference>
<keyword evidence="4 7" id="KW-0663">Pyridoxal phosphate</keyword>
<evidence type="ECO:0000313" key="12">
    <source>
        <dbReference type="Proteomes" id="UP000610966"/>
    </source>
</evidence>